<proteinExistence type="predicted"/>
<dbReference type="AlphaFoldDB" id="A0A841KKT2"/>
<accession>A0A841KKT2</accession>
<name>A0A841KKT2_9FIRM</name>
<sequence length="141" mass="16299">MSYIRDGKKQYAFDELSKLIKDNTEFDVTMDISTRTKREDVLAFILQCDAEALKKDLEEEGLELDIDEDEEAFVSELMNKADEYAVEIEEILPEDLLAYYYAYEYDEDESVIKTILVVSFESLGELKLRDVGNRLITVVGD</sequence>
<comment type="caution">
    <text evidence="1">The sequence shown here is derived from an EMBL/GenBank/DDBJ whole genome shotgun (WGS) entry which is preliminary data.</text>
</comment>
<keyword evidence="2" id="KW-1185">Reference proteome</keyword>
<dbReference type="Proteomes" id="UP000579281">
    <property type="component" value="Unassembled WGS sequence"/>
</dbReference>
<gene>
    <name evidence="1" type="ORF">HNQ80_000082</name>
</gene>
<dbReference type="RefSeq" id="WP_184307045.1">
    <property type="nucleotide sequence ID" value="NZ_JACHEN010000001.1"/>
</dbReference>
<evidence type="ECO:0000313" key="1">
    <source>
        <dbReference type="EMBL" id="MBB6214013.1"/>
    </source>
</evidence>
<evidence type="ECO:0000313" key="2">
    <source>
        <dbReference type="Proteomes" id="UP000579281"/>
    </source>
</evidence>
<protein>
    <submittedName>
        <fullName evidence="1">Uncharacterized protein</fullName>
    </submittedName>
</protein>
<organism evidence="1 2">
    <name type="scientific">Anaerosolibacter carboniphilus</name>
    <dbReference type="NCBI Taxonomy" id="1417629"/>
    <lineage>
        <taxon>Bacteria</taxon>
        <taxon>Bacillati</taxon>
        <taxon>Bacillota</taxon>
        <taxon>Clostridia</taxon>
        <taxon>Peptostreptococcales</taxon>
        <taxon>Thermotaleaceae</taxon>
        <taxon>Anaerosolibacter</taxon>
    </lineage>
</organism>
<dbReference type="EMBL" id="JACHEN010000001">
    <property type="protein sequence ID" value="MBB6214013.1"/>
    <property type="molecule type" value="Genomic_DNA"/>
</dbReference>
<reference evidence="1 2" key="1">
    <citation type="submission" date="2020-08" db="EMBL/GenBank/DDBJ databases">
        <title>Genomic Encyclopedia of Type Strains, Phase IV (KMG-IV): sequencing the most valuable type-strain genomes for metagenomic binning, comparative biology and taxonomic classification.</title>
        <authorList>
            <person name="Goeker M."/>
        </authorList>
    </citation>
    <scope>NUCLEOTIDE SEQUENCE [LARGE SCALE GENOMIC DNA]</scope>
    <source>
        <strain evidence="1 2">DSM 103526</strain>
    </source>
</reference>